<feature type="region of interest" description="Disordered" evidence="1">
    <location>
        <begin position="1"/>
        <end position="61"/>
    </location>
</feature>
<dbReference type="RefSeq" id="WP_344273692.1">
    <property type="nucleotide sequence ID" value="NZ_BAAAKV010000015.1"/>
</dbReference>
<protein>
    <recommendedName>
        <fullName evidence="4">Sugar phosphate isomerase</fullName>
    </recommendedName>
</protein>
<sequence>MTPTPEQPLPGLDPAARAWLDTALTEADRAAEAAEDPGTPGPAEAVGTAAPTGSGSASDNVAPAPWELRFAAAGRHAGRPHADAVRTLLLHRARAPLATLTRLYRHGTAAERRAVLLALPDRVAGPGALPLVEDALRTNDTSLVAAAVGPYAAAHLDPHAWRHAVLKCLFTGVPLDAVHDLERRAHKDTELARMLADFAAERTAAGRPVPADLTRALNLTGEES</sequence>
<dbReference type="InterPro" id="IPR047715">
    <property type="entry name" value="EboA_dom"/>
</dbReference>
<gene>
    <name evidence="2" type="ORF">GCM10009654_21670</name>
</gene>
<evidence type="ECO:0000313" key="2">
    <source>
        <dbReference type="EMBL" id="GAA1164503.1"/>
    </source>
</evidence>
<accession>A0ABN1URH4</accession>
<evidence type="ECO:0000313" key="3">
    <source>
        <dbReference type="Proteomes" id="UP001501371"/>
    </source>
</evidence>
<reference evidence="2 3" key="1">
    <citation type="journal article" date="2019" name="Int. J. Syst. Evol. Microbiol.">
        <title>The Global Catalogue of Microorganisms (GCM) 10K type strain sequencing project: providing services to taxonomists for standard genome sequencing and annotation.</title>
        <authorList>
            <consortium name="The Broad Institute Genomics Platform"/>
            <consortium name="The Broad Institute Genome Sequencing Center for Infectious Disease"/>
            <person name="Wu L."/>
            <person name="Ma J."/>
        </authorList>
    </citation>
    <scope>NUCLEOTIDE SEQUENCE [LARGE SCALE GENOMIC DNA]</scope>
    <source>
        <strain evidence="2 3">JCM 12696</strain>
    </source>
</reference>
<comment type="caution">
    <text evidence="2">The sequence shown here is derived from an EMBL/GenBank/DDBJ whole genome shotgun (WGS) entry which is preliminary data.</text>
</comment>
<keyword evidence="3" id="KW-1185">Reference proteome</keyword>
<dbReference type="EMBL" id="BAAAKV010000015">
    <property type="protein sequence ID" value="GAA1164503.1"/>
    <property type="molecule type" value="Genomic_DNA"/>
</dbReference>
<dbReference type="NCBIfam" id="NF035938">
    <property type="entry name" value="EboA_domain"/>
    <property type="match status" value="1"/>
</dbReference>
<evidence type="ECO:0000256" key="1">
    <source>
        <dbReference type="SAM" id="MobiDB-lite"/>
    </source>
</evidence>
<evidence type="ECO:0008006" key="4">
    <source>
        <dbReference type="Google" id="ProtNLM"/>
    </source>
</evidence>
<dbReference type="Proteomes" id="UP001501371">
    <property type="component" value="Unassembled WGS sequence"/>
</dbReference>
<proteinExistence type="predicted"/>
<name>A0ABN1URH4_9ACTN</name>
<organism evidence="2 3">
    <name type="scientific">Streptomyces hebeiensis</name>
    <dbReference type="NCBI Taxonomy" id="229486"/>
    <lineage>
        <taxon>Bacteria</taxon>
        <taxon>Bacillati</taxon>
        <taxon>Actinomycetota</taxon>
        <taxon>Actinomycetes</taxon>
        <taxon>Kitasatosporales</taxon>
        <taxon>Streptomycetaceae</taxon>
        <taxon>Streptomyces</taxon>
    </lineage>
</organism>